<sequence length="305" mass="34651">MSSLKLTILGCHSATPRVNAHPTSQYLEINNKHFIIDCGEGTQRQMRKYKVGFSKIDQIFISHLHGDHFFGLIGLISTFGILNREKPLHIFGPKGLKEVTLLQLRVSKSYVKFDIIYHELTSKNSELIYEDEKVTVHTIPLNHRVYTNGFLFSEKQKNRKLNPEMIQQYPEIETCDYHNIKAGKDVQLQNGEIVKNERLTLEAAKPKAYAFCSDTAFKPDIIPIIKGADLLYHEATFLEDRIDLAKKTKHSTAMEAAKIAKEAGVGKLVLGHFSSRYKNEELFKTEAETIFNNVTLAEAGKEISL</sequence>
<keyword evidence="7 8" id="KW-0862">Zinc</keyword>
<dbReference type="AlphaFoldDB" id="A0A917I0N8"/>
<feature type="binding site" evidence="8">
    <location>
        <position position="214"/>
    </location>
    <ligand>
        <name>Zn(2+)</name>
        <dbReference type="ChEBI" id="CHEBI:29105"/>
        <label>2</label>
        <note>catalytic</note>
    </ligand>
</feature>
<keyword evidence="4 8" id="KW-0479">Metal-binding</keyword>
<feature type="binding site" evidence="8">
    <location>
        <position position="65"/>
    </location>
    <ligand>
        <name>Zn(2+)</name>
        <dbReference type="ChEBI" id="CHEBI:29105"/>
        <label>1</label>
        <note>catalytic</note>
    </ligand>
</feature>
<name>A0A917I0N8_9FLAO</name>
<comment type="similarity">
    <text evidence="8">Belongs to the RNase Z family.</text>
</comment>
<evidence type="ECO:0000256" key="4">
    <source>
        <dbReference type="ARBA" id="ARBA00022723"/>
    </source>
</evidence>
<evidence type="ECO:0000313" key="9">
    <source>
        <dbReference type="EMBL" id="GGH01194.1"/>
    </source>
</evidence>
<dbReference type="Pfam" id="PF23023">
    <property type="entry name" value="Anti-Pycsar_Apyc1"/>
    <property type="match status" value="1"/>
</dbReference>
<comment type="caution">
    <text evidence="9">The sequence shown here is derived from an EMBL/GenBank/DDBJ whole genome shotgun (WGS) entry which is preliminary data.</text>
</comment>
<dbReference type="SUPFAM" id="SSF56281">
    <property type="entry name" value="Metallo-hydrolase/oxidoreductase"/>
    <property type="match status" value="1"/>
</dbReference>
<dbReference type="EC" id="3.1.26.11" evidence="8"/>
<dbReference type="EMBL" id="BMJW01000002">
    <property type="protein sequence ID" value="GGH01194.1"/>
    <property type="molecule type" value="Genomic_DNA"/>
</dbReference>
<accession>A0A917I0N8</accession>
<dbReference type="InterPro" id="IPR036866">
    <property type="entry name" value="RibonucZ/Hydroxyglut_hydro"/>
</dbReference>
<keyword evidence="5 8" id="KW-0255">Endonuclease</keyword>
<comment type="subunit">
    <text evidence="1 8">Homodimer.</text>
</comment>
<keyword evidence="10" id="KW-1185">Reference proteome</keyword>
<keyword evidence="3 8" id="KW-0540">Nuclease</keyword>
<dbReference type="NCBIfam" id="NF000801">
    <property type="entry name" value="PRK00055.1-3"/>
    <property type="match status" value="1"/>
</dbReference>
<feature type="binding site" evidence="8">
    <location>
        <position position="143"/>
    </location>
    <ligand>
        <name>Zn(2+)</name>
        <dbReference type="ChEBI" id="CHEBI:29105"/>
        <label>1</label>
        <note>catalytic</note>
    </ligand>
</feature>
<evidence type="ECO:0000256" key="5">
    <source>
        <dbReference type="ARBA" id="ARBA00022759"/>
    </source>
</evidence>
<keyword evidence="6 8" id="KW-0378">Hydrolase</keyword>
<evidence type="ECO:0000256" key="6">
    <source>
        <dbReference type="ARBA" id="ARBA00022801"/>
    </source>
</evidence>
<dbReference type="NCBIfam" id="TIGR02651">
    <property type="entry name" value="RNase_Z"/>
    <property type="match status" value="1"/>
</dbReference>
<feature type="binding site" evidence="8">
    <location>
        <position position="67"/>
    </location>
    <ligand>
        <name>Zn(2+)</name>
        <dbReference type="ChEBI" id="CHEBI:29105"/>
        <label>2</label>
        <note>catalytic</note>
    </ligand>
</feature>
<feature type="binding site" evidence="8">
    <location>
        <position position="63"/>
    </location>
    <ligand>
        <name>Zn(2+)</name>
        <dbReference type="ChEBI" id="CHEBI:29105"/>
        <label>1</label>
        <note>catalytic</note>
    </ligand>
</feature>
<evidence type="ECO:0000256" key="1">
    <source>
        <dbReference type="ARBA" id="ARBA00011738"/>
    </source>
</evidence>
<evidence type="ECO:0000256" key="7">
    <source>
        <dbReference type="ARBA" id="ARBA00022833"/>
    </source>
</evidence>
<evidence type="ECO:0000256" key="8">
    <source>
        <dbReference type="HAMAP-Rule" id="MF_01818"/>
    </source>
</evidence>
<keyword evidence="2 8" id="KW-0819">tRNA processing</keyword>
<feature type="binding site" evidence="8">
    <location>
        <position position="272"/>
    </location>
    <ligand>
        <name>Zn(2+)</name>
        <dbReference type="ChEBI" id="CHEBI:29105"/>
        <label>2</label>
        <note>catalytic</note>
    </ligand>
</feature>
<dbReference type="PANTHER" id="PTHR46018">
    <property type="entry name" value="ZINC PHOSPHODIESTERASE ELAC PROTEIN 1"/>
    <property type="match status" value="1"/>
</dbReference>
<reference evidence="9" key="1">
    <citation type="journal article" date="2014" name="Int. J. Syst. Evol. Microbiol.">
        <title>Complete genome sequence of Corynebacterium casei LMG S-19264T (=DSM 44701T), isolated from a smear-ripened cheese.</title>
        <authorList>
            <consortium name="US DOE Joint Genome Institute (JGI-PGF)"/>
            <person name="Walter F."/>
            <person name="Albersmeier A."/>
            <person name="Kalinowski J."/>
            <person name="Ruckert C."/>
        </authorList>
    </citation>
    <scope>NUCLEOTIDE SEQUENCE</scope>
    <source>
        <strain evidence="9">CGMCC 1.15763</strain>
    </source>
</reference>
<evidence type="ECO:0000256" key="2">
    <source>
        <dbReference type="ARBA" id="ARBA00022694"/>
    </source>
</evidence>
<dbReference type="HAMAP" id="MF_01818">
    <property type="entry name" value="RNase_Z_BN"/>
    <property type="match status" value="1"/>
</dbReference>
<protein>
    <recommendedName>
        <fullName evidence="8">Ribonuclease Z</fullName>
        <shortName evidence="8">RNase Z</shortName>
        <ecNumber evidence="8">3.1.26.11</ecNumber>
    </recommendedName>
    <alternativeName>
        <fullName evidence="8">tRNA 3 endonuclease</fullName>
    </alternativeName>
    <alternativeName>
        <fullName evidence="8">tRNase Z</fullName>
    </alternativeName>
</protein>
<feature type="binding site" evidence="8">
    <location>
        <position position="214"/>
    </location>
    <ligand>
        <name>Zn(2+)</name>
        <dbReference type="ChEBI" id="CHEBI:29105"/>
        <label>1</label>
        <note>catalytic</note>
    </ligand>
</feature>
<dbReference type="Gene3D" id="3.60.15.10">
    <property type="entry name" value="Ribonuclease Z/Hydroxyacylglutathione hydrolase-like"/>
    <property type="match status" value="1"/>
</dbReference>
<dbReference type="Proteomes" id="UP000633278">
    <property type="component" value="Unassembled WGS sequence"/>
</dbReference>
<dbReference type="GO" id="GO:0042781">
    <property type="term" value="F:3'-tRNA processing endoribonuclease activity"/>
    <property type="evidence" value="ECO:0007669"/>
    <property type="project" value="UniProtKB-UniRule"/>
</dbReference>
<feature type="active site" description="Proton acceptor" evidence="8">
    <location>
        <position position="67"/>
    </location>
</feature>
<gene>
    <name evidence="8 9" type="primary">rnz</name>
    <name evidence="9" type="ORF">GCM10011416_19850</name>
</gene>
<proteinExistence type="inferred from homology"/>
<comment type="catalytic activity">
    <reaction evidence="8">
        <text>Endonucleolytic cleavage of RNA, removing extra 3' nucleotides from tRNA precursor, generating 3' termini of tRNAs. A 3'-hydroxy group is left at the tRNA terminus and a 5'-phosphoryl group is left at the trailer molecule.</text>
        <dbReference type="EC" id="3.1.26.11"/>
    </reaction>
</comment>
<comment type="function">
    <text evidence="8">Zinc phosphodiesterase, which displays some tRNA 3'-processing endonuclease activity. Probably involved in tRNA maturation, by removing a 3'-trailer from precursor tRNA.</text>
</comment>
<dbReference type="RefSeq" id="WP_188599169.1">
    <property type="nucleotide sequence ID" value="NZ_BMJW01000002.1"/>
</dbReference>
<reference evidence="9" key="2">
    <citation type="submission" date="2020-09" db="EMBL/GenBank/DDBJ databases">
        <authorList>
            <person name="Sun Q."/>
            <person name="Zhou Y."/>
        </authorList>
    </citation>
    <scope>NUCLEOTIDE SEQUENCE</scope>
    <source>
        <strain evidence="9">CGMCC 1.15763</strain>
    </source>
</reference>
<evidence type="ECO:0000313" key="10">
    <source>
        <dbReference type="Proteomes" id="UP000633278"/>
    </source>
</evidence>
<comment type="cofactor">
    <cofactor evidence="8">
        <name>Zn(2+)</name>
        <dbReference type="ChEBI" id="CHEBI:29105"/>
    </cofactor>
    <text evidence="8">Binds 2 Zn(2+) ions.</text>
</comment>
<dbReference type="PANTHER" id="PTHR46018:SF2">
    <property type="entry name" value="ZINC PHOSPHODIESTERASE ELAC PROTEIN 1"/>
    <property type="match status" value="1"/>
</dbReference>
<dbReference type="CDD" id="cd07717">
    <property type="entry name" value="RNaseZ_ZiPD-like_MBL-fold"/>
    <property type="match status" value="1"/>
</dbReference>
<dbReference type="GO" id="GO:0008270">
    <property type="term" value="F:zinc ion binding"/>
    <property type="evidence" value="ECO:0007669"/>
    <property type="project" value="UniProtKB-UniRule"/>
</dbReference>
<organism evidence="9 10">
    <name type="scientific">Polaribacter pacificus</name>
    <dbReference type="NCBI Taxonomy" id="1775173"/>
    <lineage>
        <taxon>Bacteria</taxon>
        <taxon>Pseudomonadati</taxon>
        <taxon>Bacteroidota</taxon>
        <taxon>Flavobacteriia</taxon>
        <taxon>Flavobacteriales</taxon>
        <taxon>Flavobacteriaceae</taxon>
    </lineage>
</organism>
<dbReference type="InterPro" id="IPR013471">
    <property type="entry name" value="RNase_Z/BN"/>
</dbReference>
<evidence type="ECO:0000256" key="3">
    <source>
        <dbReference type="ARBA" id="ARBA00022722"/>
    </source>
</evidence>
<feature type="binding site" evidence="8">
    <location>
        <position position="68"/>
    </location>
    <ligand>
        <name>Zn(2+)</name>
        <dbReference type="ChEBI" id="CHEBI:29105"/>
        <label>2</label>
        <note>catalytic</note>
    </ligand>
</feature>